<comment type="catalytic activity">
    <reaction evidence="3">
        <text>glycyl-tRNA(Ala) + H2O = tRNA(Ala) + glycine + H(+)</text>
        <dbReference type="Rhea" id="RHEA:53744"/>
        <dbReference type="Rhea" id="RHEA-COMP:9657"/>
        <dbReference type="Rhea" id="RHEA-COMP:13640"/>
        <dbReference type="ChEBI" id="CHEBI:15377"/>
        <dbReference type="ChEBI" id="CHEBI:15378"/>
        <dbReference type="ChEBI" id="CHEBI:57305"/>
        <dbReference type="ChEBI" id="CHEBI:78442"/>
        <dbReference type="ChEBI" id="CHEBI:78522"/>
    </reaction>
</comment>
<dbReference type="SUPFAM" id="SSF69500">
    <property type="entry name" value="DTD-like"/>
    <property type="match status" value="1"/>
</dbReference>
<evidence type="ECO:0000313" key="5">
    <source>
        <dbReference type="Proteomes" id="UP000285478"/>
    </source>
</evidence>
<dbReference type="EMBL" id="CP035033">
    <property type="protein sequence ID" value="QAB14370.1"/>
    <property type="molecule type" value="Genomic_DNA"/>
</dbReference>
<keyword evidence="2 3" id="KW-0378">Hydrolase</keyword>
<organism evidence="4 5">
    <name type="scientific">Hydrogenovibrio thermophilus</name>
    <dbReference type="NCBI Taxonomy" id="265883"/>
    <lineage>
        <taxon>Bacteria</taxon>
        <taxon>Pseudomonadati</taxon>
        <taxon>Pseudomonadota</taxon>
        <taxon>Gammaproteobacteria</taxon>
        <taxon>Thiotrichales</taxon>
        <taxon>Piscirickettsiaceae</taxon>
        <taxon>Hydrogenovibrio</taxon>
    </lineage>
</organism>
<dbReference type="GO" id="GO:0005737">
    <property type="term" value="C:cytoplasm"/>
    <property type="evidence" value="ECO:0007669"/>
    <property type="project" value="UniProtKB-SubCell"/>
</dbReference>
<proteinExistence type="inferred from homology"/>
<comment type="catalytic activity">
    <reaction evidence="3">
        <text>a D-aminoacyl-tRNA + H2O = a tRNA + a D-alpha-amino acid + H(+)</text>
        <dbReference type="Rhea" id="RHEA:13953"/>
        <dbReference type="Rhea" id="RHEA-COMP:10123"/>
        <dbReference type="Rhea" id="RHEA-COMP:10124"/>
        <dbReference type="ChEBI" id="CHEBI:15377"/>
        <dbReference type="ChEBI" id="CHEBI:15378"/>
        <dbReference type="ChEBI" id="CHEBI:59871"/>
        <dbReference type="ChEBI" id="CHEBI:78442"/>
        <dbReference type="ChEBI" id="CHEBI:79333"/>
        <dbReference type="EC" id="3.1.1.96"/>
    </reaction>
</comment>
<dbReference type="KEGG" id="htr:EPV75_01120"/>
<comment type="function">
    <text evidence="3">An aminoacyl-tRNA editing enzyme that deacylates mischarged D-aminoacyl-tRNAs. Also deacylates mischarged glycyl-tRNA(Ala), protecting cells against glycine mischarging by AlaRS. Acts via tRNA-based rather than protein-based catalysis; rejects L-amino acids rather than detecting D-amino acids in the active site. By recycling D-aminoacyl-tRNA to D-amino acids and free tRNA molecules, this enzyme counteracts the toxicity associated with the formation of D-aminoacyl-tRNA entities in vivo and helps enforce protein L-homochirality.</text>
</comment>
<feature type="short sequence motif" description="Gly-cisPro motif, important for rejection of L-amino acids" evidence="3">
    <location>
        <begin position="141"/>
        <end position="142"/>
    </location>
</feature>
<dbReference type="InterPro" id="IPR023509">
    <property type="entry name" value="DTD-like_sf"/>
</dbReference>
<keyword evidence="3" id="KW-0820">tRNA-binding</keyword>
<reference evidence="4 5" key="1">
    <citation type="journal article" date="2018" name="Environ. Microbiol.">
        <title>Genomes of ubiquitous marine and hypersaline Hydrogenovibrio, Thiomicrorhabdus and Thiomicrospira spp. encode a diversity of mechanisms to sustain chemolithoautotrophy in heterogeneous environments.</title>
        <authorList>
            <person name="Scott K.M."/>
            <person name="Williams J."/>
            <person name="Porter C.M.B."/>
            <person name="Russel S."/>
            <person name="Harmer T.L."/>
            <person name="Paul J.H."/>
            <person name="Antonen K.M."/>
            <person name="Bridges M.K."/>
            <person name="Camper G.J."/>
            <person name="Campla C.K."/>
            <person name="Casella L.G."/>
            <person name="Chase E."/>
            <person name="Conrad J.W."/>
            <person name="Cruz M.C."/>
            <person name="Dunlap D.S."/>
            <person name="Duran L."/>
            <person name="Fahsbender E.M."/>
            <person name="Goldsmith D.B."/>
            <person name="Keeley R.F."/>
            <person name="Kondoff M.R."/>
            <person name="Kussy B.I."/>
            <person name="Lane M.K."/>
            <person name="Lawler S."/>
            <person name="Leigh B.A."/>
            <person name="Lewis C."/>
            <person name="Lostal L.M."/>
            <person name="Marking D."/>
            <person name="Mancera P.A."/>
            <person name="McClenthan E.C."/>
            <person name="McIntyre E.A."/>
            <person name="Mine J.A."/>
            <person name="Modi S."/>
            <person name="Moore B.D."/>
            <person name="Morgan W.A."/>
            <person name="Nelson K.M."/>
            <person name="Nguyen K.N."/>
            <person name="Ogburn N."/>
            <person name="Parrino D.G."/>
            <person name="Pedapudi A.D."/>
            <person name="Pelham R.P."/>
            <person name="Preece A.M."/>
            <person name="Rampersad E.A."/>
            <person name="Richardson J.C."/>
            <person name="Rodgers C.M."/>
            <person name="Schaffer B.L."/>
            <person name="Sheridan N.E."/>
            <person name="Solone M.R."/>
            <person name="Staley Z.R."/>
            <person name="Tabuchi M."/>
            <person name="Waide R.J."/>
            <person name="Wanjugi P.W."/>
            <person name="Young S."/>
            <person name="Clum A."/>
            <person name="Daum C."/>
            <person name="Huntemann M."/>
            <person name="Ivanova N."/>
            <person name="Kyrpides N."/>
            <person name="Mikhailova N."/>
            <person name="Palaniappan K."/>
            <person name="Pillay M."/>
            <person name="Reddy T.B.K."/>
            <person name="Shapiro N."/>
            <person name="Stamatis D."/>
            <person name="Varghese N."/>
            <person name="Woyke T."/>
            <person name="Boden R."/>
            <person name="Freyermuth S.K."/>
            <person name="Kerfeld C.A."/>
        </authorList>
    </citation>
    <scope>NUCLEOTIDE SEQUENCE [LARGE SCALE GENOMIC DNA]</scope>
    <source>
        <strain evidence="4 5">JR-2</strain>
    </source>
</reference>
<evidence type="ECO:0000256" key="1">
    <source>
        <dbReference type="ARBA" id="ARBA00009673"/>
    </source>
</evidence>
<dbReference type="Pfam" id="PF02580">
    <property type="entry name" value="Tyr_Deacylase"/>
    <property type="match status" value="1"/>
</dbReference>
<dbReference type="GO" id="GO:0000049">
    <property type="term" value="F:tRNA binding"/>
    <property type="evidence" value="ECO:0007669"/>
    <property type="project" value="UniProtKB-UniRule"/>
</dbReference>
<evidence type="ECO:0000256" key="3">
    <source>
        <dbReference type="HAMAP-Rule" id="MF_00518"/>
    </source>
</evidence>
<dbReference type="FunFam" id="3.50.80.10:FF:000001">
    <property type="entry name" value="D-aminoacyl-tRNA deacylase"/>
    <property type="match status" value="1"/>
</dbReference>
<accession>A0A451G4H2</accession>
<gene>
    <name evidence="3" type="primary">dtd</name>
    <name evidence="4" type="ORF">EPV75_01120</name>
</gene>
<dbReference type="EC" id="3.1.1.96" evidence="3"/>
<keyword evidence="3" id="KW-0694">RNA-binding</keyword>
<dbReference type="GO" id="GO:0051500">
    <property type="term" value="F:D-tyrosyl-tRNA(Tyr) deacylase activity"/>
    <property type="evidence" value="ECO:0007669"/>
    <property type="project" value="TreeGrafter"/>
</dbReference>
<dbReference type="NCBIfam" id="TIGR00256">
    <property type="entry name" value="D-aminoacyl-tRNA deacylase"/>
    <property type="match status" value="1"/>
</dbReference>
<evidence type="ECO:0000256" key="2">
    <source>
        <dbReference type="ARBA" id="ARBA00022801"/>
    </source>
</evidence>
<dbReference type="GO" id="GO:0043908">
    <property type="term" value="F:Ser(Gly)-tRNA(Ala) hydrolase activity"/>
    <property type="evidence" value="ECO:0007669"/>
    <property type="project" value="UniProtKB-UniRule"/>
</dbReference>
<sequence length="149" mass="16522">MICLLQRVTQAEVRVGGEVIGQISPGLAVLCGFQPHDDTDSLKRMAHKLLHYRVFADDNDKMNLNVQQTQQGEGGDVLLVPQFTLPADTRKGLRPSFHTSAPPAQAEALFEQFVQEITEAYRPPQTGRFGADMQVSLTNDGPVTFWLEN</sequence>
<dbReference type="EC" id="3.1.1.-" evidence="3"/>
<evidence type="ECO:0000313" key="4">
    <source>
        <dbReference type="EMBL" id="QAB14370.1"/>
    </source>
</evidence>
<dbReference type="InterPro" id="IPR003732">
    <property type="entry name" value="Daa-tRNA_deacyls_DTD"/>
</dbReference>
<dbReference type="PANTHER" id="PTHR10472:SF5">
    <property type="entry name" value="D-AMINOACYL-TRNA DEACYLASE 1"/>
    <property type="match status" value="1"/>
</dbReference>
<keyword evidence="3" id="KW-0963">Cytoplasm</keyword>
<comment type="subunit">
    <text evidence="3">Homodimer.</text>
</comment>
<dbReference type="PANTHER" id="PTHR10472">
    <property type="entry name" value="D-TYROSYL-TRNA TYR DEACYLASE"/>
    <property type="match status" value="1"/>
</dbReference>
<keyword evidence="5" id="KW-1185">Reference proteome</keyword>
<dbReference type="GO" id="GO:0019478">
    <property type="term" value="P:D-amino acid catabolic process"/>
    <property type="evidence" value="ECO:0007669"/>
    <property type="project" value="UniProtKB-UniRule"/>
</dbReference>
<dbReference type="Proteomes" id="UP000285478">
    <property type="component" value="Chromosome"/>
</dbReference>
<dbReference type="HAMAP" id="MF_00518">
    <property type="entry name" value="Deacylase_Dtd"/>
    <property type="match status" value="1"/>
</dbReference>
<comment type="subcellular location">
    <subcellularLocation>
        <location evidence="3">Cytoplasm</location>
    </subcellularLocation>
</comment>
<dbReference type="AlphaFoldDB" id="A0A451G4H2"/>
<protein>
    <recommendedName>
        <fullName evidence="3">D-aminoacyl-tRNA deacylase</fullName>
        <shortName evidence="3">DTD</shortName>
        <ecNumber evidence="3">3.1.1.96</ecNumber>
    </recommendedName>
    <alternativeName>
        <fullName evidence="3">Gly-tRNA(Ala) deacylase</fullName>
        <ecNumber evidence="3">3.1.1.-</ecNumber>
    </alternativeName>
</protein>
<comment type="similarity">
    <text evidence="1 3">Belongs to the DTD family.</text>
</comment>
<comment type="domain">
    <text evidence="3">A Gly-cisPro motif from one monomer fits into the active site of the other monomer to allow specific chiral rejection of L-amino acids.</text>
</comment>
<name>A0A451G4H2_9GAMM</name>
<dbReference type="Gene3D" id="3.50.80.10">
    <property type="entry name" value="D-tyrosyl-tRNA(Tyr) deacylase"/>
    <property type="match status" value="1"/>
</dbReference>
<dbReference type="RefSeq" id="WP_128384187.1">
    <property type="nucleotide sequence ID" value="NZ_CP035033.1"/>
</dbReference>
<dbReference type="GO" id="GO:0106026">
    <property type="term" value="F:Gly-tRNA(Ala) deacylase activity"/>
    <property type="evidence" value="ECO:0007669"/>
    <property type="project" value="UniProtKB-UniRule"/>
</dbReference>